<sequence length="195" mass="22950">MSSRQSSKKKKKKDHRQAQHRGYSYKRDEHHVYPHSRKKDGDLGKFKQLLHSLRLKVIIKKHNAWHHLFFNLFGEEIIFLIKTAFKNGRTSAPDIIYFIKQASRGSRTVAEATKKDLAAWKEVFNGYNSWRKIKKEIQKEWMYPGIKAIILQHKIVGVIVVLKNISKKSRVIDDIYRCKNAKVISLKNNQLLKIT</sequence>
<dbReference type="EMBL" id="PEVG01000029">
    <property type="protein sequence ID" value="PIU99432.1"/>
    <property type="molecule type" value="Genomic_DNA"/>
</dbReference>
<name>A0A2M7B8J4_9BACT</name>
<dbReference type="AlphaFoldDB" id="A0A2M7B8J4"/>
<evidence type="ECO:0000313" key="3">
    <source>
        <dbReference type="Proteomes" id="UP000228561"/>
    </source>
</evidence>
<protein>
    <submittedName>
        <fullName evidence="2">Uncharacterized protein</fullName>
    </submittedName>
</protein>
<feature type="region of interest" description="Disordered" evidence="1">
    <location>
        <begin position="1"/>
        <end position="40"/>
    </location>
</feature>
<gene>
    <name evidence="2" type="ORF">COS58_02300</name>
</gene>
<accession>A0A2M7B8J4</accession>
<proteinExistence type="predicted"/>
<organism evidence="2 3">
    <name type="scientific">Candidatus Tagabacteria bacterium CG03_land_8_20_14_0_80_41_22</name>
    <dbReference type="NCBI Taxonomy" id="1975020"/>
    <lineage>
        <taxon>Bacteria</taxon>
        <taxon>Candidatus Tagaibacteriota</taxon>
    </lineage>
</organism>
<evidence type="ECO:0000256" key="1">
    <source>
        <dbReference type="SAM" id="MobiDB-lite"/>
    </source>
</evidence>
<feature type="compositionally biased region" description="Basic residues" evidence="1">
    <location>
        <begin position="1"/>
        <end position="19"/>
    </location>
</feature>
<comment type="caution">
    <text evidence="2">The sequence shown here is derived from an EMBL/GenBank/DDBJ whole genome shotgun (WGS) entry which is preliminary data.</text>
</comment>
<dbReference type="Proteomes" id="UP000228561">
    <property type="component" value="Unassembled WGS sequence"/>
</dbReference>
<evidence type="ECO:0000313" key="2">
    <source>
        <dbReference type="EMBL" id="PIU99432.1"/>
    </source>
</evidence>
<reference evidence="3" key="1">
    <citation type="submission" date="2017-09" db="EMBL/GenBank/DDBJ databases">
        <title>Depth-based differentiation of microbial function through sediment-hosted aquifers and enrichment of novel symbionts in the deep terrestrial subsurface.</title>
        <authorList>
            <person name="Probst A.J."/>
            <person name="Ladd B."/>
            <person name="Jarett J.K."/>
            <person name="Geller-Mcgrath D.E."/>
            <person name="Sieber C.M.K."/>
            <person name="Emerson J.B."/>
            <person name="Anantharaman K."/>
            <person name="Thomas B.C."/>
            <person name="Malmstrom R."/>
            <person name="Stieglmeier M."/>
            <person name="Klingl A."/>
            <person name="Woyke T."/>
            <person name="Ryan C.M."/>
            <person name="Banfield J.F."/>
        </authorList>
    </citation>
    <scope>NUCLEOTIDE SEQUENCE [LARGE SCALE GENOMIC DNA]</scope>
</reference>